<name>A0A9P6NDD7_9BASI</name>
<dbReference type="PROSITE" id="PS51518">
    <property type="entry name" value="SGF29_C"/>
    <property type="match status" value="1"/>
</dbReference>
<dbReference type="GO" id="GO:0000124">
    <property type="term" value="C:SAGA complex"/>
    <property type="evidence" value="ECO:0007669"/>
    <property type="project" value="InterPro"/>
</dbReference>
<keyword evidence="3" id="KW-0804">Transcription</keyword>
<evidence type="ECO:0000313" key="7">
    <source>
        <dbReference type="EMBL" id="KAG0142129.1"/>
    </source>
</evidence>
<evidence type="ECO:0000256" key="1">
    <source>
        <dbReference type="ARBA" id="ARBA00004123"/>
    </source>
</evidence>
<dbReference type="Gene3D" id="2.30.30.140">
    <property type="match status" value="2"/>
</dbReference>
<evidence type="ECO:0000313" key="8">
    <source>
        <dbReference type="Proteomes" id="UP000886653"/>
    </source>
</evidence>
<dbReference type="InterPro" id="IPR037802">
    <property type="entry name" value="SGF29"/>
</dbReference>
<dbReference type="AlphaFoldDB" id="A0A9P6NDD7"/>
<evidence type="ECO:0000256" key="2">
    <source>
        <dbReference type="ARBA" id="ARBA00023015"/>
    </source>
</evidence>
<comment type="caution">
    <text evidence="7">The sequence shown here is derived from an EMBL/GenBank/DDBJ whole genome shotgun (WGS) entry which is preliminary data.</text>
</comment>
<dbReference type="GO" id="GO:0005634">
    <property type="term" value="C:nucleus"/>
    <property type="evidence" value="ECO:0007669"/>
    <property type="project" value="UniProtKB-SubCell"/>
</dbReference>
<keyword evidence="2" id="KW-0805">Transcription regulation</keyword>
<feature type="region of interest" description="Disordered" evidence="5">
    <location>
        <begin position="87"/>
        <end position="200"/>
    </location>
</feature>
<keyword evidence="4" id="KW-0539">Nucleus</keyword>
<feature type="compositionally biased region" description="Low complexity" evidence="5">
    <location>
        <begin position="113"/>
        <end position="135"/>
    </location>
</feature>
<dbReference type="InterPro" id="IPR047287">
    <property type="entry name" value="Tudor_SGF29_rpt2"/>
</dbReference>
<sequence length="348" mass="38261">MVRRTQSTTNLGAEAFTLWRDLYPRLHELAALQERLPAFVDDPALLSSALADRSNSFDLEQLKKDTVKEQKTLDFCLERLGIIIALREAPPDPPQQSRATKKRRMEPGGSIETGSPAPTASTSTSATLTGSGSLLDPLSQTAISSISRTSSPIPLPPRSQLGSRASTPLSESTRRDTRAGKVIKLSRRATAPRDRLPNLPIRLPLQPGRLVAFKRHRKPIEGSMNADPDCWIMARVVRSISNDKNRYEVQDVDMDGSTSESGRRRTSWNTTLKSIIPLPIIGQPDTYPLPTLQPGTEVLGLYPDTTTFYLGKIKSGPTEKGRKYKVLFEDDGDTGPLPVAMEHVVALT</sequence>
<keyword evidence="8" id="KW-1185">Reference proteome</keyword>
<dbReference type="PANTHER" id="PTHR21539">
    <property type="entry name" value="SAGA-ASSOCIATED FACTOR 29"/>
    <property type="match status" value="1"/>
</dbReference>
<reference evidence="7" key="1">
    <citation type="submission" date="2013-11" db="EMBL/GenBank/DDBJ databases">
        <title>Genome sequence of the fusiform rust pathogen reveals effectors for host alternation and coevolution with pine.</title>
        <authorList>
            <consortium name="DOE Joint Genome Institute"/>
            <person name="Smith K."/>
            <person name="Pendleton A."/>
            <person name="Kubisiak T."/>
            <person name="Anderson C."/>
            <person name="Salamov A."/>
            <person name="Aerts A."/>
            <person name="Riley R."/>
            <person name="Clum A."/>
            <person name="Lindquist E."/>
            <person name="Ence D."/>
            <person name="Campbell M."/>
            <person name="Kronenberg Z."/>
            <person name="Feau N."/>
            <person name="Dhillon B."/>
            <person name="Hamelin R."/>
            <person name="Burleigh J."/>
            <person name="Smith J."/>
            <person name="Yandell M."/>
            <person name="Nelson C."/>
            <person name="Grigoriev I."/>
            <person name="Davis J."/>
        </authorList>
    </citation>
    <scope>NUCLEOTIDE SEQUENCE</scope>
    <source>
        <strain evidence="7">G11</strain>
    </source>
</reference>
<dbReference type="InterPro" id="IPR047288">
    <property type="entry name" value="Tudor_SGF29_rpt1"/>
</dbReference>
<accession>A0A9P6NDD7</accession>
<dbReference type="PANTHER" id="PTHR21539:SF0">
    <property type="entry name" value="SAGA-ASSOCIATED FACTOR 29"/>
    <property type="match status" value="1"/>
</dbReference>
<feature type="compositionally biased region" description="Polar residues" evidence="5">
    <location>
        <begin position="160"/>
        <end position="171"/>
    </location>
</feature>
<evidence type="ECO:0000256" key="4">
    <source>
        <dbReference type="ARBA" id="ARBA00023242"/>
    </source>
</evidence>
<evidence type="ECO:0000259" key="6">
    <source>
        <dbReference type="PROSITE" id="PS51518"/>
    </source>
</evidence>
<dbReference type="CDD" id="cd20393">
    <property type="entry name" value="Tudor_SGF29_rpt1"/>
    <property type="match status" value="1"/>
</dbReference>
<feature type="domain" description="SGF29 C-terminal" evidence="6">
    <location>
        <begin position="201"/>
        <end position="348"/>
    </location>
</feature>
<dbReference type="OrthoDB" id="10265994at2759"/>
<organism evidence="7 8">
    <name type="scientific">Cronartium quercuum f. sp. fusiforme G11</name>
    <dbReference type="NCBI Taxonomy" id="708437"/>
    <lineage>
        <taxon>Eukaryota</taxon>
        <taxon>Fungi</taxon>
        <taxon>Dikarya</taxon>
        <taxon>Basidiomycota</taxon>
        <taxon>Pucciniomycotina</taxon>
        <taxon>Pucciniomycetes</taxon>
        <taxon>Pucciniales</taxon>
        <taxon>Coleosporiaceae</taxon>
        <taxon>Cronartium</taxon>
    </lineage>
</organism>
<dbReference type="CDD" id="cd20394">
    <property type="entry name" value="Tudor_SGF29_rpt2"/>
    <property type="match status" value="1"/>
</dbReference>
<gene>
    <name evidence="7" type="ORF">CROQUDRAFT_97913</name>
</gene>
<evidence type="ECO:0000256" key="3">
    <source>
        <dbReference type="ARBA" id="ARBA00023163"/>
    </source>
</evidence>
<comment type="subcellular location">
    <subcellularLocation>
        <location evidence="1">Nucleus</location>
    </subcellularLocation>
</comment>
<evidence type="ECO:0000256" key="5">
    <source>
        <dbReference type="SAM" id="MobiDB-lite"/>
    </source>
</evidence>
<dbReference type="InterPro" id="IPR010750">
    <property type="entry name" value="SGF29_tudor-like_dom"/>
</dbReference>
<dbReference type="Pfam" id="PF07039">
    <property type="entry name" value="SGF29_Tudor"/>
    <property type="match status" value="1"/>
</dbReference>
<feature type="compositionally biased region" description="Low complexity" evidence="5">
    <location>
        <begin position="143"/>
        <end position="152"/>
    </location>
</feature>
<dbReference type="Proteomes" id="UP000886653">
    <property type="component" value="Unassembled WGS sequence"/>
</dbReference>
<proteinExistence type="predicted"/>
<dbReference type="EMBL" id="MU167359">
    <property type="protein sequence ID" value="KAG0142129.1"/>
    <property type="molecule type" value="Genomic_DNA"/>
</dbReference>
<protein>
    <recommendedName>
        <fullName evidence="6">SGF29 C-terminal domain-containing protein</fullName>
    </recommendedName>
</protein>